<dbReference type="STRING" id="100816.A0A175WBX7"/>
<comment type="caution">
    <text evidence="7">The sequence shown here is derived from an EMBL/GenBank/DDBJ whole genome shotgun (WGS) entry which is preliminary data.</text>
</comment>
<feature type="chain" id="PRO_5008043876" evidence="5">
    <location>
        <begin position="20"/>
        <end position="428"/>
    </location>
</feature>
<dbReference type="Pfam" id="PF00150">
    <property type="entry name" value="Cellulase"/>
    <property type="match status" value="1"/>
</dbReference>
<dbReference type="Gene3D" id="3.20.20.80">
    <property type="entry name" value="Glycosidases"/>
    <property type="match status" value="1"/>
</dbReference>
<evidence type="ECO:0000256" key="5">
    <source>
        <dbReference type="SAM" id="SignalP"/>
    </source>
</evidence>
<evidence type="ECO:0000256" key="2">
    <source>
        <dbReference type="ARBA" id="ARBA00022801"/>
    </source>
</evidence>
<dbReference type="EMBL" id="LCTW02000045">
    <property type="protein sequence ID" value="KXX81001.1"/>
    <property type="molecule type" value="Genomic_DNA"/>
</dbReference>
<dbReference type="PANTHER" id="PTHR31263">
    <property type="entry name" value="CELLULASE FAMILY PROTEIN (AFU_ORTHOLOGUE AFUA_5G14560)"/>
    <property type="match status" value="1"/>
</dbReference>
<organism evidence="7 8">
    <name type="scientific">Madurella mycetomatis</name>
    <dbReference type="NCBI Taxonomy" id="100816"/>
    <lineage>
        <taxon>Eukaryota</taxon>
        <taxon>Fungi</taxon>
        <taxon>Dikarya</taxon>
        <taxon>Ascomycota</taxon>
        <taxon>Pezizomycotina</taxon>
        <taxon>Sordariomycetes</taxon>
        <taxon>Sordariomycetidae</taxon>
        <taxon>Sordariales</taxon>
        <taxon>Sordariales incertae sedis</taxon>
        <taxon>Madurella</taxon>
    </lineage>
</organism>
<gene>
    <name evidence="7" type="ORF">MMYC01_205184</name>
</gene>
<evidence type="ECO:0000256" key="4">
    <source>
        <dbReference type="RuleBase" id="RU361153"/>
    </source>
</evidence>
<dbReference type="VEuPathDB" id="FungiDB:MMYC01_205184"/>
<dbReference type="AlphaFoldDB" id="A0A175WBX7"/>
<dbReference type="SUPFAM" id="SSF51445">
    <property type="entry name" value="(Trans)glycosidases"/>
    <property type="match status" value="1"/>
</dbReference>
<accession>A0A175WBX7</accession>
<evidence type="ECO:0000313" key="8">
    <source>
        <dbReference type="Proteomes" id="UP000078237"/>
    </source>
</evidence>
<dbReference type="PANTHER" id="PTHR31263:SF0">
    <property type="entry name" value="CELLULASE FAMILY PROTEIN (AFU_ORTHOLOGUE AFUA_5G14560)"/>
    <property type="match status" value="1"/>
</dbReference>
<evidence type="ECO:0000259" key="6">
    <source>
        <dbReference type="Pfam" id="PF00150"/>
    </source>
</evidence>
<evidence type="ECO:0000256" key="3">
    <source>
        <dbReference type="ARBA" id="ARBA00023295"/>
    </source>
</evidence>
<comment type="similarity">
    <text evidence="1 4">Belongs to the glycosyl hydrolase 5 (cellulase A) family.</text>
</comment>
<keyword evidence="5" id="KW-0732">Signal</keyword>
<keyword evidence="3 4" id="KW-0326">Glycosidase</keyword>
<dbReference type="OrthoDB" id="442731at2759"/>
<evidence type="ECO:0000313" key="7">
    <source>
        <dbReference type="EMBL" id="KXX81001.1"/>
    </source>
</evidence>
<keyword evidence="8" id="KW-1185">Reference proteome</keyword>
<dbReference type="Proteomes" id="UP000078237">
    <property type="component" value="Unassembled WGS sequence"/>
</dbReference>
<proteinExistence type="inferred from homology"/>
<evidence type="ECO:0000256" key="1">
    <source>
        <dbReference type="ARBA" id="ARBA00005641"/>
    </source>
</evidence>
<dbReference type="GO" id="GO:0000272">
    <property type="term" value="P:polysaccharide catabolic process"/>
    <property type="evidence" value="ECO:0007669"/>
    <property type="project" value="InterPro"/>
</dbReference>
<feature type="domain" description="Glycoside hydrolase family 5" evidence="6">
    <location>
        <begin position="65"/>
        <end position="373"/>
    </location>
</feature>
<reference evidence="7 8" key="1">
    <citation type="journal article" date="2016" name="Genome Announc.">
        <title>Genome Sequence of Madurella mycetomatis mm55, Isolated from a Human Mycetoma Case in Sudan.</title>
        <authorList>
            <person name="Smit S."/>
            <person name="Derks M.F."/>
            <person name="Bervoets S."/>
            <person name="Fahal A."/>
            <person name="van Leeuwen W."/>
            <person name="van Belkum A."/>
            <person name="van de Sande W.W."/>
        </authorList>
    </citation>
    <scope>NUCLEOTIDE SEQUENCE [LARGE SCALE GENOMIC DNA]</scope>
    <source>
        <strain evidence="8">mm55</strain>
    </source>
</reference>
<protein>
    <submittedName>
        <fullName evidence="7">Major extracellular endoglucanase</fullName>
    </submittedName>
</protein>
<keyword evidence="2 4" id="KW-0378">Hydrolase</keyword>
<name>A0A175WBX7_9PEZI</name>
<feature type="signal peptide" evidence="5">
    <location>
        <begin position="1"/>
        <end position="19"/>
    </location>
</feature>
<sequence length="428" mass="47384">MALLLILLSWLTTIVIVCAAAWPNGPFTTSGRWIIDASGANVTHVGVNWPGHGEVMIPEGLQHQSIPAIVSKIKGLGMNAIRLTYATEMIDQIYNNGDRDVTIEAALTSALGHENGTSILERIIQNNGMFSSATTRLQVFDAVAAECARQEIYIILDNHVSKAGWCCSPLDGNSWWGDAHFSVANWTRGLSFMAERGKSWLALTSMSLRNEPRQPLTNITLYSETYNWKTWYNYTKLGASAINAANPDLLILLPGMDSSTQFDVIVRGEPLTPGTIPFNKTDFARNYTDNLVLEMHAYNILPSDNPTDCPSFEEKLYNNGFETLTDSAANQFPLLVTEFGFAQDGTTWQSDVYATCIAEYLPKQKVGWFIWVIAGSYYIRQGNHNHDEPWGLLTHDWSAWRSPGFVEGGLMEMVNATLKEVDPGSIGG</sequence>
<dbReference type="InterPro" id="IPR001547">
    <property type="entry name" value="Glyco_hydro_5"/>
</dbReference>
<dbReference type="GO" id="GO:0004553">
    <property type="term" value="F:hydrolase activity, hydrolyzing O-glycosyl compounds"/>
    <property type="evidence" value="ECO:0007669"/>
    <property type="project" value="InterPro"/>
</dbReference>
<dbReference type="InterPro" id="IPR017853">
    <property type="entry name" value="GH"/>
</dbReference>